<evidence type="ECO:0000259" key="2">
    <source>
        <dbReference type="Pfam" id="PF08386"/>
    </source>
</evidence>
<sequence length="105" mass="11388">MKNINNHSADPEVPASEQTMGAQAKALVTWGSMPENSEQLAQIKQPVLIVNGSKDLIAPTLESVTLFQRIPNAQLSLYPDSGHGSLFQHDTLFVSQVDTFLDGPN</sequence>
<dbReference type="SUPFAM" id="SSF53474">
    <property type="entry name" value="alpha/beta-Hydrolases"/>
    <property type="match status" value="1"/>
</dbReference>
<dbReference type="AlphaFoldDB" id="A0A3E1C0C2"/>
<dbReference type="Proteomes" id="UP000256748">
    <property type="component" value="Unassembled WGS sequence"/>
</dbReference>
<gene>
    <name evidence="3" type="ORF">B5K10_02130</name>
</gene>
<name>A0A3E1C0C2_RHILT</name>
<dbReference type="RefSeq" id="WP_116272159.1">
    <property type="nucleotide sequence ID" value="NZ_KZ859521.1"/>
</dbReference>
<accession>A0A3E1C0C2</accession>
<proteinExistence type="predicted"/>
<reference evidence="3 4" key="1">
    <citation type="submission" date="2017-03" db="EMBL/GenBank/DDBJ databases">
        <title>Genome analysis of Rhizobial strains effectives or ineffectives for nitrogen fixation isolated from bean seeds.</title>
        <authorList>
            <person name="Peralta H."/>
            <person name="Aguilar-Vera A."/>
            <person name="Mora Y."/>
            <person name="Vargas-Lagunas C."/>
            <person name="Girard L."/>
            <person name="Mora J."/>
        </authorList>
    </citation>
    <scope>NUCLEOTIDE SEQUENCE [LARGE SCALE GENOMIC DNA]</scope>
    <source>
        <strain evidence="3 4">CCGM5</strain>
    </source>
</reference>
<comment type="caution">
    <text evidence="3">The sequence shown here is derived from an EMBL/GenBank/DDBJ whole genome shotgun (WGS) entry which is preliminary data.</text>
</comment>
<evidence type="ECO:0000313" key="4">
    <source>
        <dbReference type="Proteomes" id="UP000256748"/>
    </source>
</evidence>
<dbReference type="InterPro" id="IPR013595">
    <property type="entry name" value="Pept_S33_TAP-like_C"/>
</dbReference>
<evidence type="ECO:0000313" key="3">
    <source>
        <dbReference type="EMBL" id="RFC01139.1"/>
    </source>
</evidence>
<dbReference type="Pfam" id="PF08386">
    <property type="entry name" value="Abhydrolase_4"/>
    <property type="match status" value="1"/>
</dbReference>
<dbReference type="InterPro" id="IPR029058">
    <property type="entry name" value="AB_hydrolase_fold"/>
</dbReference>
<evidence type="ECO:0000256" key="1">
    <source>
        <dbReference type="SAM" id="MobiDB-lite"/>
    </source>
</evidence>
<dbReference type="Gene3D" id="3.40.50.1820">
    <property type="entry name" value="alpha/beta hydrolase"/>
    <property type="match status" value="1"/>
</dbReference>
<feature type="domain" description="Peptidase S33 tripeptidyl aminopeptidase-like C-terminal" evidence="2">
    <location>
        <begin position="38"/>
        <end position="102"/>
    </location>
</feature>
<protein>
    <recommendedName>
        <fullName evidence="2">Peptidase S33 tripeptidyl aminopeptidase-like C-terminal domain-containing protein</fullName>
    </recommendedName>
</protein>
<dbReference type="EMBL" id="NAOO01000001">
    <property type="protein sequence ID" value="RFC01139.1"/>
    <property type="molecule type" value="Genomic_DNA"/>
</dbReference>
<feature type="region of interest" description="Disordered" evidence="1">
    <location>
        <begin position="1"/>
        <end position="20"/>
    </location>
</feature>
<organism evidence="3 4">
    <name type="scientific">Rhizobium leguminosarum bv. trifolii</name>
    <dbReference type="NCBI Taxonomy" id="386"/>
    <lineage>
        <taxon>Bacteria</taxon>
        <taxon>Pseudomonadati</taxon>
        <taxon>Pseudomonadota</taxon>
        <taxon>Alphaproteobacteria</taxon>
        <taxon>Hyphomicrobiales</taxon>
        <taxon>Rhizobiaceae</taxon>
        <taxon>Rhizobium/Agrobacterium group</taxon>
        <taxon>Rhizobium</taxon>
    </lineage>
</organism>